<dbReference type="EMBL" id="CP024955">
    <property type="protein sequence ID" value="ATY85767.1"/>
    <property type="molecule type" value="Genomic_DNA"/>
</dbReference>
<dbReference type="OrthoDB" id="9802365at2"/>
<dbReference type="Gene3D" id="2.40.50.580">
    <property type="match status" value="1"/>
</dbReference>
<evidence type="ECO:0000259" key="3">
    <source>
        <dbReference type="Pfam" id="PF17746"/>
    </source>
</evidence>
<dbReference type="InterPro" id="IPR041465">
    <property type="entry name" value="SfsA_N"/>
</dbReference>
<dbReference type="CDD" id="cd22359">
    <property type="entry name" value="SfsA-like_bacterial"/>
    <property type="match status" value="1"/>
</dbReference>
<dbReference type="InterPro" id="IPR005224">
    <property type="entry name" value="SfsA"/>
</dbReference>
<accession>A0A2K8NAD3</accession>
<dbReference type="InterPro" id="IPR040452">
    <property type="entry name" value="SfsA_C"/>
</dbReference>
<dbReference type="AlphaFoldDB" id="A0A2K8NAD3"/>
<evidence type="ECO:0000313" key="7">
    <source>
        <dbReference type="Proteomes" id="UP000502196"/>
    </source>
</evidence>
<evidence type="ECO:0000313" key="6">
    <source>
        <dbReference type="Proteomes" id="UP000231932"/>
    </source>
</evidence>
<dbReference type="Pfam" id="PF17746">
    <property type="entry name" value="SfsA_N"/>
    <property type="match status" value="1"/>
</dbReference>
<evidence type="ECO:0000259" key="2">
    <source>
        <dbReference type="Pfam" id="PF03749"/>
    </source>
</evidence>
<reference evidence="6" key="1">
    <citation type="submission" date="2017-11" db="EMBL/GenBank/DDBJ databases">
        <title>Complete Genome Sequence of Kyrpidia sp. Strain EA-1, a thermophilic, hydrogen-oxidizing Bacterium, isolated from the Azores.</title>
        <authorList>
            <person name="Reiner J.E."/>
            <person name="Lapp C.J."/>
            <person name="Bunk B."/>
            <person name="Gescher J."/>
        </authorList>
    </citation>
    <scope>NUCLEOTIDE SEQUENCE [LARGE SCALE GENOMIC DNA]</scope>
    <source>
        <strain evidence="6">EA-1</strain>
    </source>
</reference>
<dbReference type="HAMAP" id="MF_00095">
    <property type="entry name" value="SfsA"/>
    <property type="match status" value="1"/>
</dbReference>
<name>A0A2K8NAD3_9BACL</name>
<evidence type="ECO:0000256" key="1">
    <source>
        <dbReference type="HAMAP-Rule" id="MF_00095"/>
    </source>
</evidence>
<feature type="domain" description="Sugar fermentation stimulation protein C-terminal" evidence="2">
    <location>
        <begin position="86"/>
        <end position="224"/>
    </location>
</feature>
<dbReference type="EMBL" id="LR792683">
    <property type="protein sequence ID" value="CAB3395383.1"/>
    <property type="molecule type" value="Genomic_DNA"/>
</dbReference>
<reference evidence="5 7" key="3">
    <citation type="submission" date="2020-04" db="EMBL/GenBank/DDBJ databases">
        <authorList>
            <person name="Hogendoorn C."/>
        </authorList>
    </citation>
    <scope>NUCLEOTIDE SEQUENCE [LARGE SCALE GENOMIC DNA]</scope>
    <source>
        <strain evidence="5">COOX1</strain>
    </source>
</reference>
<dbReference type="PANTHER" id="PTHR30545">
    <property type="entry name" value="SUGAR FERMENTATION STIMULATION PROTEIN A"/>
    <property type="match status" value="1"/>
</dbReference>
<dbReference type="Gene3D" id="3.40.1350.60">
    <property type="match status" value="1"/>
</dbReference>
<dbReference type="Pfam" id="PF03749">
    <property type="entry name" value="SfsA"/>
    <property type="match status" value="1"/>
</dbReference>
<evidence type="ECO:0000313" key="5">
    <source>
        <dbReference type="EMBL" id="CAB3395383.1"/>
    </source>
</evidence>
<feature type="domain" description="SfsA N-terminal OB" evidence="3">
    <location>
        <begin position="17"/>
        <end position="82"/>
    </location>
</feature>
<comment type="similarity">
    <text evidence="1">Belongs to the SfsA family.</text>
</comment>
<protein>
    <recommendedName>
        <fullName evidence="1">Sugar fermentation stimulation protein homolog</fullName>
    </recommendedName>
</protein>
<dbReference type="GO" id="GO:0003677">
    <property type="term" value="F:DNA binding"/>
    <property type="evidence" value="ECO:0007669"/>
    <property type="project" value="InterPro"/>
</dbReference>
<dbReference type="NCBIfam" id="TIGR00230">
    <property type="entry name" value="sfsA"/>
    <property type="match status" value="1"/>
</dbReference>
<keyword evidence="6" id="KW-1185">Reference proteome</keyword>
<proteinExistence type="inferred from homology"/>
<organism evidence="4 6">
    <name type="scientific">Kyrpidia spormannii</name>
    <dbReference type="NCBI Taxonomy" id="2055160"/>
    <lineage>
        <taxon>Bacteria</taxon>
        <taxon>Bacillati</taxon>
        <taxon>Bacillota</taxon>
        <taxon>Bacilli</taxon>
        <taxon>Bacillales</taxon>
        <taxon>Alicyclobacillaceae</taxon>
        <taxon>Kyrpidia</taxon>
    </lineage>
</organism>
<dbReference type="PANTHER" id="PTHR30545:SF2">
    <property type="entry name" value="SUGAR FERMENTATION STIMULATION PROTEIN A"/>
    <property type="match status" value="1"/>
</dbReference>
<sequence>MQGTGIEFPPLVEGVFLRRLNRFEAEAEVEGETVRVHVPSPGRLTTAVDPGMPCFLAPTPGAGRKLPYRLFMTRPGGHWVVIDSLVANRMIKQMLDREGLPGLPAGRIREWHSEPRWGHGRFDFEVIDEEGIQHLIEVKSVNDAEDGVARFPDAPTVRGARHLRELAEFQRCGDGRGWVLFVVLREDAAVFAPHRAIDPDFAEALGDAARAGVEVWAIWSDIGPKGMWLKGWTPWRPG</sequence>
<gene>
    <name evidence="1 4" type="primary">sfsA</name>
    <name evidence="5" type="ORF">COOX1_2884</name>
    <name evidence="4" type="ORF">CVV65_13205</name>
</gene>
<dbReference type="Proteomes" id="UP000502196">
    <property type="component" value="Chromosome"/>
</dbReference>
<dbReference type="RefSeq" id="WP_100668525.1">
    <property type="nucleotide sequence ID" value="NZ_CP024955.1"/>
</dbReference>
<dbReference type="Proteomes" id="UP000231932">
    <property type="component" value="Chromosome"/>
</dbReference>
<reference evidence="4" key="2">
    <citation type="journal article" date="2018" name="Genome Announc.">
        <title>Complete Genome Sequence of Kyrpidia sp. Strain EA-1, a Thermophilic Knallgas Bacterium, Isolated from the Azores.</title>
        <authorList>
            <person name="Reiner J.E."/>
            <person name="Lapp C.J."/>
            <person name="Bunk B."/>
            <person name="Sproer C."/>
            <person name="Overmann J."/>
            <person name="Gescher J."/>
        </authorList>
    </citation>
    <scope>NUCLEOTIDE SEQUENCE</scope>
    <source>
        <strain evidence="4">EA-1</strain>
    </source>
</reference>
<dbReference type="KEGG" id="kyr:CVV65_13205"/>
<evidence type="ECO:0000313" key="4">
    <source>
        <dbReference type="EMBL" id="ATY85767.1"/>
    </source>
</evidence>